<evidence type="ECO:0008006" key="3">
    <source>
        <dbReference type="Google" id="ProtNLM"/>
    </source>
</evidence>
<dbReference type="Proteomes" id="UP001241605">
    <property type="component" value="Chromosome"/>
</dbReference>
<proteinExistence type="predicted"/>
<gene>
    <name evidence="1" type="ORF">QF118_06515</name>
</gene>
<organism evidence="1 2">
    <name type="scientific">Tropicibacter oceani</name>
    <dbReference type="NCBI Taxonomy" id="3058420"/>
    <lineage>
        <taxon>Bacteria</taxon>
        <taxon>Pseudomonadati</taxon>
        <taxon>Pseudomonadota</taxon>
        <taxon>Alphaproteobacteria</taxon>
        <taxon>Rhodobacterales</taxon>
        <taxon>Roseobacteraceae</taxon>
        <taxon>Tropicibacter</taxon>
    </lineage>
</organism>
<dbReference type="EMBL" id="CP124616">
    <property type="protein sequence ID" value="WGW05192.1"/>
    <property type="molecule type" value="Genomic_DNA"/>
</dbReference>
<sequence length="190" mass="20996">MIRILVAFSLVLGLAACSDVPADLSKPPVALGDFKLGHAEVVAPNLQQLLVSREATKEEWIKVVDEAMEQRFRRYEGDKFYHIGISVEAYSLPPPVVPGKSALALHVTVWDDATQSKLNTKPEPIHVIKVFESRLSKNRDEQMQGLALEAALLIEKWLREEQETKGWFGGLPEVEEAAEDIAEAPADGPS</sequence>
<accession>A0ABY8QM48</accession>
<dbReference type="RefSeq" id="WP_282301825.1">
    <property type="nucleotide sequence ID" value="NZ_CP124616.1"/>
</dbReference>
<protein>
    <recommendedName>
        <fullName evidence="3">Lipoprotein</fullName>
    </recommendedName>
</protein>
<keyword evidence="2" id="KW-1185">Reference proteome</keyword>
<name>A0ABY8QM48_9RHOB</name>
<evidence type="ECO:0000313" key="2">
    <source>
        <dbReference type="Proteomes" id="UP001241605"/>
    </source>
</evidence>
<evidence type="ECO:0000313" key="1">
    <source>
        <dbReference type="EMBL" id="WGW05192.1"/>
    </source>
</evidence>
<dbReference type="PROSITE" id="PS51257">
    <property type="entry name" value="PROKAR_LIPOPROTEIN"/>
    <property type="match status" value="1"/>
</dbReference>
<reference evidence="1 2" key="1">
    <citation type="submission" date="2023-05" db="EMBL/GenBank/DDBJ databases">
        <title>YMD87, complete Genome.</title>
        <authorList>
            <person name="Zhang J."/>
            <person name="Xu X."/>
        </authorList>
    </citation>
    <scope>NUCLEOTIDE SEQUENCE [LARGE SCALE GENOMIC DNA]</scope>
    <source>
        <strain evidence="1 2">YMD87</strain>
    </source>
</reference>